<evidence type="ECO:0008006" key="4">
    <source>
        <dbReference type="Google" id="ProtNLM"/>
    </source>
</evidence>
<keyword evidence="3" id="KW-1185">Reference proteome</keyword>
<dbReference type="Proteomes" id="UP000475117">
    <property type="component" value="Chromosome"/>
</dbReference>
<feature type="region of interest" description="Disordered" evidence="1">
    <location>
        <begin position="125"/>
        <end position="171"/>
    </location>
</feature>
<reference evidence="2 3" key="1">
    <citation type="submission" date="2020-12" db="EMBL/GenBank/DDBJ databases">
        <title>Sulforoseuscoccus oceanibium gen. nov., sp. nov., a representative of the phylum Verrucomicrobia with special cytoplasmic membrane, and proposal of Sulforoseuscoccusaceae fam. nov.</title>
        <authorList>
            <person name="Xi F."/>
        </authorList>
    </citation>
    <scope>NUCLEOTIDE SEQUENCE [LARGE SCALE GENOMIC DNA]</scope>
    <source>
        <strain evidence="2 3">T37</strain>
    </source>
</reference>
<dbReference type="RefSeq" id="WP_164361488.1">
    <property type="nucleotide sequence ID" value="NZ_CP066776.1"/>
</dbReference>
<protein>
    <recommendedName>
        <fullName evidence="4">DUF177 domain-containing protein</fullName>
    </recommendedName>
</protein>
<sequence>MSLNIHLDDIPVAGLHVVGETSEDIFQLADNDARPLGPLHYDLRAYNFEEVVRVEGTLEADFELECTRCLEHFPYHHRIENYSAEVETENRPTIDLTERIREDILLDLPAYPHCDAASDDRECSVGDRFTARPDDIDDAEEDASDPSSQDGPDVWSALDQWSSNDDEKSNP</sequence>
<feature type="compositionally biased region" description="Basic and acidic residues" evidence="1">
    <location>
        <begin position="125"/>
        <end position="134"/>
    </location>
</feature>
<dbReference type="AlphaFoldDB" id="A0A6B3L4C9"/>
<gene>
    <name evidence="2" type="ORF">G3M56_006985</name>
</gene>
<evidence type="ECO:0000256" key="1">
    <source>
        <dbReference type="SAM" id="MobiDB-lite"/>
    </source>
</evidence>
<evidence type="ECO:0000313" key="2">
    <source>
        <dbReference type="EMBL" id="QQL46311.1"/>
    </source>
</evidence>
<organism evidence="2 3">
    <name type="scientific">Sulfuriroseicoccus oceanibius</name>
    <dbReference type="NCBI Taxonomy" id="2707525"/>
    <lineage>
        <taxon>Bacteria</taxon>
        <taxon>Pseudomonadati</taxon>
        <taxon>Verrucomicrobiota</taxon>
        <taxon>Verrucomicrobiia</taxon>
        <taxon>Verrucomicrobiales</taxon>
        <taxon>Verrucomicrobiaceae</taxon>
        <taxon>Sulfuriroseicoccus</taxon>
    </lineage>
</organism>
<dbReference type="EMBL" id="CP066776">
    <property type="protein sequence ID" value="QQL46311.1"/>
    <property type="molecule type" value="Genomic_DNA"/>
</dbReference>
<proteinExistence type="predicted"/>
<feature type="compositionally biased region" description="Acidic residues" evidence="1">
    <location>
        <begin position="135"/>
        <end position="144"/>
    </location>
</feature>
<dbReference type="KEGG" id="soa:G3M56_006985"/>
<accession>A0A6B3L4C9</accession>
<evidence type="ECO:0000313" key="3">
    <source>
        <dbReference type="Proteomes" id="UP000475117"/>
    </source>
</evidence>
<name>A0A6B3L4C9_9BACT</name>